<name>C4FIL7_9AQUI</name>
<dbReference type="SUPFAM" id="SSF47336">
    <property type="entry name" value="ACP-like"/>
    <property type="match status" value="1"/>
</dbReference>
<dbReference type="InterPro" id="IPR042099">
    <property type="entry name" value="ANL_N_sf"/>
</dbReference>
<protein>
    <submittedName>
        <fullName evidence="3">Long-chain-fatty-acid CoA ligase</fullName>
    </submittedName>
</protein>
<gene>
    <name evidence="3" type="ORF">SULYE_0402</name>
</gene>
<keyword evidence="4" id="KW-1185">Reference proteome</keyword>
<dbReference type="GO" id="GO:0004467">
    <property type="term" value="F:long-chain fatty acid-CoA ligase activity"/>
    <property type="evidence" value="ECO:0007669"/>
    <property type="project" value="UniProtKB-EC"/>
</dbReference>
<dbReference type="InterPro" id="IPR045851">
    <property type="entry name" value="AMP-bd_C_sf"/>
</dbReference>
<dbReference type="SUPFAM" id="SSF56801">
    <property type="entry name" value="Acetyl-CoA synthetase-like"/>
    <property type="match status" value="1"/>
</dbReference>
<dbReference type="Gene3D" id="3.30.300.30">
    <property type="match status" value="1"/>
</dbReference>
<dbReference type="InterPro" id="IPR009081">
    <property type="entry name" value="PP-bd_ACP"/>
</dbReference>
<keyword evidence="3" id="KW-0436">Ligase</keyword>
<dbReference type="Pfam" id="PF23562">
    <property type="entry name" value="AMP-binding_C_3"/>
    <property type="match status" value="1"/>
</dbReference>
<sequence>MINIKPLEKTALIHKGQEISYISLLENIKKYSNILDIKPEDKVAIFSENRPEWIYAFFAVWEKCGVNVPIDFMSSEDELFYILNDSKPAYIFTSKNNKEKVLSVKLKLDYDIKVFIFEEIDFSSQIFENKECKKLEEDLAVILYTSGTTGQPKGVMLNYKNLLSNIKSIEKVEIANSQDSTLAILPFHHSYPLMVSMLIPLHLGATIVFLDELSPQDILDKLKKYKITILIGVPRLYALFHKRIFDKINEDFFIKIVFKLCKKINNQALSKIVFKRVHDIFGGNIKYFVSGGAKLDLDIAKDFQVLGFKIIEGYGLTETSPIVSFNPPYEIKLGSVGKPIEGVQVKIEDDEILVKGDNVFVGYLNKIEETKKAFKNGYFMTGDLGYLDEDGYLYITGRKKEIIVLPNGKNINPEEIENIILKNFDIVKEIAVIQKDNQLFAIIYPDFEVVKKRNIVNLEETIKWNVIDKYNQTAVSYKKIGGFKIVNTELPKTRLGKIRRFMLNQFLEKQERTAVKEEPKTQTYSILKEYLEKYTNLSVYPDSHIEIDLGLDSLGKIEFLTFIESTFGIKLDEKDLIENPTVEKLSYFIDEKKQKIEILEIDWKKILSQPVSFE</sequence>
<dbReference type="PROSITE" id="PS50075">
    <property type="entry name" value="CARRIER"/>
    <property type="match status" value="1"/>
</dbReference>
<evidence type="ECO:0000313" key="3">
    <source>
        <dbReference type="EMBL" id="EEP61075.1"/>
    </source>
</evidence>
<feature type="domain" description="Carrier" evidence="2">
    <location>
        <begin position="517"/>
        <end position="593"/>
    </location>
</feature>
<comment type="caution">
    <text evidence="3">The sequence shown here is derived from an EMBL/GenBank/DDBJ whole genome shotgun (WGS) entry which is preliminary data.</text>
</comment>
<organism evidence="3 4">
    <name type="scientific">Sulfurihydrogenibium yellowstonense SS-5</name>
    <dbReference type="NCBI Taxonomy" id="432331"/>
    <lineage>
        <taxon>Bacteria</taxon>
        <taxon>Pseudomonadati</taxon>
        <taxon>Aquificota</taxon>
        <taxon>Aquificia</taxon>
        <taxon>Aquificales</taxon>
        <taxon>Hydrogenothermaceae</taxon>
        <taxon>Sulfurihydrogenibium</taxon>
    </lineage>
</organism>
<proteinExistence type="predicted"/>
<dbReference type="Proteomes" id="UP000005540">
    <property type="component" value="Unassembled WGS sequence"/>
</dbReference>
<dbReference type="InterPro" id="IPR036736">
    <property type="entry name" value="ACP-like_sf"/>
</dbReference>
<dbReference type="InterPro" id="IPR020459">
    <property type="entry name" value="AMP-binding"/>
</dbReference>
<evidence type="ECO:0000256" key="1">
    <source>
        <dbReference type="ARBA" id="ARBA00024484"/>
    </source>
</evidence>
<dbReference type="Gene3D" id="1.10.1200.10">
    <property type="entry name" value="ACP-like"/>
    <property type="match status" value="1"/>
</dbReference>
<dbReference type="Pfam" id="PF00550">
    <property type="entry name" value="PP-binding"/>
    <property type="match status" value="1"/>
</dbReference>
<evidence type="ECO:0000259" key="2">
    <source>
        <dbReference type="PROSITE" id="PS50075"/>
    </source>
</evidence>
<dbReference type="InterPro" id="IPR000873">
    <property type="entry name" value="AMP-dep_synth/lig_dom"/>
</dbReference>
<dbReference type="AlphaFoldDB" id="C4FIL7"/>
<dbReference type="PRINTS" id="PR00154">
    <property type="entry name" value="AMPBINDING"/>
</dbReference>
<dbReference type="PANTHER" id="PTHR43272">
    <property type="entry name" value="LONG-CHAIN-FATTY-ACID--COA LIGASE"/>
    <property type="match status" value="1"/>
</dbReference>
<reference evidence="3 4" key="1">
    <citation type="submission" date="2009-04" db="EMBL/GenBank/DDBJ databases">
        <authorList>
            <person name="Reysenbach A.-L."/>
            <person name="Heidelberg J.F."/>
            <person name="Nelson W.C."/>
        </authorList>
    </citation>
    <scope>NUCLEOTIDE SEQUENCE [LARGE SCALE GENOMIC DNA]</scope>
    <source>
        <strain evidence="3 4">SS-5</strain>
    </source>
</reference>
<evidence type="ECO:0000313" key="4">
    <source>
        <dbReference type="Proteomes" id="UP000005540"/>
    </source>
</evidence>
<dbReference type="Pfam" id="PF00501">
    <property type="entry name" value="AMP-binding"/>
    <property type="match status" value="1"/>
</dbReference>
<dbReference type="PANTHER" id="PTHR43272:SF52">
    <property type="entry name" value="AMP-DEPENDENT SYNTHETASE_LIGASE DOMAIN-CONTAINING PROTEIN"/>
    <property type="match status" value="1"/>
</dbReference>
<dbReference type="EMBL" id="ABZS01000026">
    <property type="protein sequence ID" value="EEP61075.1"/>
    <property type="molecule type" value="Genomic_DNA"/>
</dbReference>
<accession>C4FIL7</accession>
<dbReference type="GO" id="GO:0016020">
    <property type="term" value="C:membrane"/>
    <property type="evidence" value="ECO:0007669"/>
    <property type="project" value="TreeGrafter"/>
</dbReference>
<dbReference type="PROSITE" id="PS00455">
    <property type="entry name" value="AMP_BINDING"/>
    <property type="match status" value="1"/>
</dbReference>
<dbReference type="Gene3D" id="3.40.50.12780">
    <property type="entry name" value="N-terminal domain of ligase-like"/>
    <property type="match status" value="1"/>
</dbReference>
<comment type="catalytic activity">
    <reaction evidence="1">
        <text>a long-chain fatty acid + ATP + CoA = a long-chain fatty acyl-CoA + AMP + diphosphate</text>
        <dbReference type="Rhea" id="RHEA:15421"/>
        <dbReference type="ChEBI" id="CHEBI:30616"/>
        <dbReference type="ChEBI" id="CHEBI:33019"/>
        <dbReference type="ChEBI" id="CHEBI:57287"/>
        <dbReference type="ChEBI" id="CHEBI:57560"/>
        <dbReference type="ChEBI" id="CHEBI:83139"/>
        <dbReference type="ChEBI" id="CHEBI:456215"/>
        <dbReference type="EC" id="6.2.1.3"/>
    </reaction>
    <physiologicalReaction direction="left-to-right" evidence="1">
        <dbReference type="Rhea" id="RHEA:15422"/>
    </physiologicalReaction>
</comment>
<dbReference type="InterPro" id="IPR020845">
    <property type="entry name" value="AMP-binding_CS"/>
</dbReference>